<name>A0A1B6K6J6_9HEMI</name>
<gene>
    <name evidence="2" type="ORF">g.3184</name>
</gene>
<evidence type="ECO:0000256" key="1">
    <source>
        <dbReference type="SAM" id="MobiDB-lite"/>
    </source>
</evidence>
<sequence>LLYALFAAAAMQELSARFGSAINSARSMAQRQLSCLEKAYRKAKRETQKVTNLIVSKWKGGEIREVYDGEDVPIDGEDLAARAEEFREKIRKLLENIQAQQLSEGGQSKPTAEVRNAEDEDKDGKKTGQV</sequence>
<dbReference type="AlphaFoldDB" id="A0A1B6K6J6"/>
<feature type="non-terminal residue" evidence="2">
    <location>
        <position position="130"/>
    </location>
</feature>
<protein>
    <submittedName>
        <fullName evidence="2">Uncharacterized protein</fullName>
    </submittedName>
</protein>
<organism evidence="2">
    <name type="scientific">Homalodisca liturata</name>
    <dbReference type="NCBI Taxonomy" id="320908"/>
    <lineage>
        <taxon>Eukaryota</taxon>
        <taxon>Metazoa</taxon>
        <taxon>Ecdysozoa</taxon>
        <taxon>Arthropoda</taxon>
        <taxon>Hexapoda</taxon>
        <taxon>Insecta</taxon>
        <taxon>Pterygota</taxon>
        <taxon>Neoptera</taxon>
        <taxon>Paraneoptera</taxon>
        <taxon>Hemiptera</taxon>
        <taxon>Auchenorrhyncha</taxon>
        <taxon>Membracoidea</taxon>
        <taxon>Cicadellidae</taxon>
        <taxon>Cicadellinae</taxon>
        <taxon>Proconiini</taxon>
        <taxon>Homalodisca</taxon>
    </lineage>
</organism>
<feature type="compositionally biased region" description="Polar residues" evidence="1">
    <location>
        <begin position="100"/>
        <end position="110"/>
    </location>
</feature>
<feature type="region of interest" description="Disordered" evidence="1">
    <location>
        <begin position="100"/>
        <end position="130"/>
    </location>
</feature>
<dbReference type="EMBL" id="GECU01000625">
    <property type="protein sequence ID" value="JAT07082.1"/>
    <property type="molecule type" value="Transcribed_RNA"/>
</dbReference>
<feature type="non-terminal residue" evidence="2">
    <location>
        <position position="1"/>
    </location>
</feature>
<reference evidence="2" key="1">
    <citation type="submission" date="2015-11" db="EMBL/GenBank/DDBJ databases">
        <title>De novo transcriptome assembly of four potential Pierce s Disease insect vectors from Arizona vineyards.</title>
        <authorList>
            <person name="Tassone E.E."/>
        </authorList>
    </citation>
    <scope>NUCLEOTIDE SEQUENCE</scope>
</reference>
<proteinExistence type="predicted"/>
<accession>A0A1B6K6J6</accession>
<evidence type="ECO:0000313" key="2">
    <source>
        <dbReference type="EMBL" id="JAT07082.1"/>
    </source>
</evidence>